<dbReference type="InterPro" id="IPR006202">
    <property type="entry name" value="Neur_chan_lig-bd"/>
</dbReference>
<name>A0A9D4M264_DREPO</name>
<feature type="domain" description="Neurotransmitter-gated ion-channel ligand-binding" evidence="2">
    <location>
        <begin position="79"/>
        <end position="142"/>
    </location>
</feature>
<evidence type="ECO:0000313" key="3">
    <source>
        <dbReference type="EMBL" id="KAH3869435.1"/>
    </source>
</evidence>
<comment type="caution">
    <text evidence="3">The sequence shown here is derived from an EMBL/GenBank/DDBJ whole genome shotgun (WGS) entry which is preliminary data.</text>
</comment>
<dbReference type="Gene3D" id="2.70.170.10">
    <property type="entry name" value="Neurotransmitter-gated ion-channel ligand-binding domain"/>
    <property type="match status" value="1"/>
</dbReference>
<keyword evidence="4" id="KW-1185">Reference proteome</keyword>
<feature type="region of interest" description="Disordered" evidence="1">
    <location>
        <begin position="1"/>
        <end position="60"/>
    </location>
</feature>
<reference evidence="3" key="1">
    <citation type="journal article" date="2019" name="bioRxiv">
        <title>The Genome of the Zebra Mussel, Dreissena polymorpha: A Resource for Invasive Species Research.</title>
        <authorList>
            <person name="McCartney M.A."/>
            <person name="Auch B."/>
            <person name="Kono T."/>
            <person name="Mallez S."/>
            <person name="Zhang Y."/>
            <person name="Obille A."/>
            <person name="Becker A."/>
            <person name="Abrahante J.E."/>
            <person name="Garbe J."/>
            <person name="Badalamenti J.P."/>
            <person name="Herman A."/>
            <person name="Mangelson H."/>
            <person name="Liachko I."/>
            <person name="Sullivan S."/>
            <person name="Sone E.D."/>
            <person name="Koren S."/>
            <person name="Silverstein K.A.T."/>
            <person name="Beckman K.B."/>
            <person name="Gohl D.M."/>
        </authorList>
    </citation>
    <scope>NUCLEOTIDE SEQUENCE</scope>
    <source>
        <strain evidence="3">Duluth1</strain>
        <tissue evidence="3">Whole animal</tissue>
    </source>
</reference>
<evidence type="ECO:0000313" key="4">
    <source>
        <dbReference type="Proteomes" id="UP000828390"/>
    </source>
</evidence>
<evidence type="ECO:0000259" key="2">
    <source>
        <dbReference type="Pfam" id="PF02931"/>
    </source>
</evidence>
<gene>
    <name evidence="3" type="ORF">DPMN_032602</name>
</gene>
<accession>A0A9D4M264</accession>
<dbReference type="AlphaFoldDB" id="A0A9D4M264"/>
<dbReference type="GO" id="GO:0016020">
    <property type="term" value="C:membrane"/>
    <property type="evidence" value="ECO:0007669"/>
    <property type="project" value="InterPro"/>
</dbReference>
<dbReference type="InterPro" id="IPR036734">
    <property type="entry name" value="Neur_chan_lig-bd_sf"/>
</dbReference>
<dbReference type="SUPFAM" id="SSF63712">
    <property type="entry name" value="Nicotinic receptor ligand binding domain-like"/>
    <property type="match status" value="1"/>
</dbReference>
<dbReference type="Proteomes" id="UP000828390">
    <property type="component" value="Unassembled WGS sequence"/>
</dbReference>
<dbReference type="EMBL" id="JAIWYP010000002">
    <property type="protein sequence ID" value="KAH3869435.1"/>
    <property type="molecule type" value="Genomic_DNA"/>
</dbReference>
<organism evidence="3 4">
    <name type="scientific">Dreissena polymorpha</name>
    <name type="common">Zebra mussel</name>
    <name type="synonym">Mytilus polymorpha</name>
    <dbReference type="NCBI Taxonomy" id="45954"/>
    <lineage>
        <taxon>Eukaryota</taxon>
        <taxon>Metazoa</taxon>
        <taxon>Spiralia</taxon>
        <taxon>Lophotrochozoa</taxon>
        <taxon>Mollusca</taxon>
        <taxon>Bivalvia</taxon>
        <taxon>Autobranchia</taxon>
        <taxon>Heteroconchia</taxon>
        <taxon>Euheterodonta</taxon>
        <taxon>Imparidentia</taxon>
        <taxon>Neoheterodontei</taxon>
        <taxon>Myida</taxon>
        <taxon>Dreissenoidea</taxon>
        <taxon>Dreissenidae</taxon>
        <taxon>Dreissena</taxon>
    </lineage>
</organism>
<evidence type="ECO:0000256" key="1">
    <source>
        <dbReference type="SAM" id="MobiDB-lite"/>
    </source>
</evidence>
<dbReference type="Pfam" id="PF02931">
    <property type="entry name" value="Neur_chan_LBD"/>
    <property type="match status" value="1"/>
</dbReference>
<dbReference type="GO" id="GO:0005230">
    <property type="term" value="F:extracellular ligand-gated monoatomic ion channel activity"/>
    <property type="evidence" value="ECO:0007669"/>
    <property type="project" value="InterPro"/>
</dbReference>
<reference evidence="3" key="2">
    <citation type="submission" date="2020-11" db="EMBL/GenBank/DDBJ databases">
        <authorList>
            <person name="McCartney M.A."/>
            <person name="Auch B."/>
            <person name="Kono T."/>
            <person name="Mallez S."/>
            <person name="Becker A."/>
            <person name="Gohl D.M."/>
            <person name="Silverstein K.A.T."/>
            <person name="Koren S."/>
            <person name="Bechman K.B."/>
            <person name="Herman A."/>
            <person name="Abrahante J.E."/>
            <person name="Garbe J."/>
        </authorList>
    </citation>
    <scope>NUCLEOTIDE SEQUENCE</scope>
    <source>
        <strain evidence="3">Duluth1</strain>
        <tissue evidence="3">Whole animal</tissue>
    </source>
</reference>
<protein>
    <recommendedName>
        <fullName evidence="2">Neurotransmitter-gated ion-channel ligand-binding domain-containing protein</fullName>
    </recommendedName>
</protein>
<feature type="compositionally biased region" description="Acidic residues" evidence="1">
    <location>
        <begin position="46"/>
        <end position="59"/>
    </location>
</feature>
<proteinExistence type="predicted"/>
<sequence>MLSGGNLLLGKPEYPEKTPPVRYGDHQPNSRAPETGIEPGSPSNTDDNDDDDDDDEMDDKDAAFVAAAAADDDDGDHKKFYVKSIQEFNEVSEVFSVMAGFAIRWKDESMTWNPANYGCAFQIMTSYDDVWVPGGRFINISYGFWTADSRLRCLHKTGGCLFMRLDECCQAKDA</sequence>